<name>A0A1T4T118_9HYPH</name>
<evidence type="ECO:0000259" key="3">
    <source>
        <dbReference type="Pfam" id="PF02525"/>
    </source>
</evidence>
<reference evidence="5" key="1">
    <citation type="submission" date="2017-02" db="EMBL/GenBank/DDBJ databases">
        <authorList>
            <person name="Varghese N."/>
            <person name="Submissions S."/>
        </authorList>
    </citation>
    <scope>NUCLEOTIDE SEQUENCE [LARGE SCALE GENOMIC DNA]</scope>
    <source>
        <strain evidence="5">ATCC 27094</strain>
    </source>
</reference>
<evidence type="ECO:0000256" key="1">
    <source>
        <dbReference type="ARBA" id="ARBA00006252"/>
    </source>
</evidence>
<keyword evidence="5" id="KW-1185">Reference proteome</keyword>
<dbReference type="PANTHER" id="PTHR10204">
    <property type="entry name" value="NAD P H OXIDOREDUCTASE-RELATED"/>
    <property type="match status" value="1"/>
</dbReference>
<dbReference type="Proteomes" id="UP000190092">
    <property type="component" value="Unassembled WGS sequence"/>
</dbReference>
<dbReference type="EMBL" id="FUWJ01000011">
    <property type="protein sequence ID" value="SKA34200.1"/>
    <property type="molecule type" value="Genomic_DNA"/>
</dbReference>
<dbReference type="Pfam" id="PF02525">
    <property type="entry name" value="Flavodoxin_2"/>
    <property type="match status" value="1"/>
</dbReference>
<dbReference type="SUPFAM" id="SSF52218">
    <property type="entry name" value="Flavoproteins"/>
    <property type="match status" value="1"/>
</dbReference>
<dbReference type="PANTHER" id="PTHR10204:SF34">
    <property type="entry name" value="NAD(P)H DEHYDROGENASE [QUINONE] 1 ISOFORM 1"/>
    <property type="match status" value="1"/>
</dbReference>
<dbReference type="InterPro" id="IPR051545">
    <property type="entry name" value="NAD(P)H_dehydrogenase_qn"/>
</dbReference>
<accession>A0A1T4T118</accession>
<gene>
    <name evidence="4" type="ORF">SAMN02745126_05496</name>
</gene>
<protein>
    <submittedName>
        <fullName evidence="4">Putative NADPH-quinone reductase (Modulator of drug activity B)</fullName>
    </submittedName>
</protein>
<dbReference type="STRING" id="225324.SAMN02745126_05496"/>
<organism evidence="4 5">
    <name type="scientific">Enhydrobacter aerosaccus</name>
    <dbReference type="NCBI Taxonomy" id="225324"/>
    <lineage>
        <taxon>Bacteria</taxon>
        <taxon>Pseudomonadati</taxon>
        <taxon>Pseudomonadota</taxon>
        <taxon>Alphaproteobacteria</taxon>
        <taxon>Hyphomicrobiales</taxon>
        <taxon>Enhydrobacter</taxon>
    </lineage>
</organism>
<sequence length="204" mass="23444">MRGALAPSMRIQVVHCHPLTDSFDHALFRAIVETLEASGHRVVATDLYRENFHPAMTEVERRSYMDNDYDLRGVADYAAILKQMDGVILCFPHWWFSMPAMLKGWVDRVWGPGVAFTYDGKDRHLKPALQNIKLFGVVTSYGSPWWVVHFFAGNAGHKVLMRGMKPLCAKDVRSFYMAHYDMDHSTPQSRQAFLQKVRRTVGRL</sequence>
<dbReference type="Gene3D" id="3.40.50.360">
    <property type="match status" value="1"/>
</dbReference>
<comment type="similarity">
    <text evidence="1">Belongs to the NAD(P)H dehydrogenase (quinone) family.</text>
</comment>
<keyword evidence="2" id="KW-0560">Oxidoreductase</keyword>
<evidence type="ECO:0000313" key="5">
    <source>
        <dbReference type="Proteomes" id="UP000190092"/>
    </source>
</evidence>
<dbReference type="AlphaFoldDB" id="A0A1T4T118"/>
<dbReference type="InterPro" id="IPR029039">
    <property type="entry name" value="Flavoprotein-like_sf"/>
</dbReference>
<dbReference type="GO" id="GO:0005829">
    <property type="term" value="C:cytosol"/>
    <property type="evidence" value="ECO:0007669"/>
    <property type="project" value="TreeGrafter"/>
</dbReference>
<dbReference type="GO" id="GO:0003955">
    <property type="term" value="F:NAD(P)H dehydrogenase (quinone) activity"/>
    <property type="evidence" value="ECO:0007669"/>
    <property type="project" value="TreeGrafter"/>
</dbReference>
<proteinExistence type="inferred from homology"/>
<evidence type="ECO:0000256" key="2">
    <source>
        <dbReference type="ARBA" id="ARBA00023002"/>
    </source>
</evidence>
<dbReference type="InterPro" id="IPR003680">
    <property type="entry name" value="Flavodoxin_fold"/>
</dbReference>
<evidence type="ECO:0000313" key="4">
    <source>
        <dbReference type="EMBL" id="SKA34200.1"/>
    </source>
</evidence>
<feature type="domain" description="Flavodoxin-like fold" evidence="3">
    <location>
        <begin position="9"/>
        <end position="198"/>
    </location>
</feature>